<proteinExistence type="predicted"/>
<evidence type="ECO:0000313" key="3">
    <source>
        <dbReference type="EMBL" id="CFR90989.1"/>
    </source>
</evidence>
<evidence type="ECO:0000313" key="5">
    <source>
        <dbReference type="EMBL" id="COW14483.1"/>
    </source>
</evidence>
<dbReference type="AlphaFoldDB" id="A0A0T9B1G5"/>
<dbReference type="EMBL" id="CQQC01001519">
    <property type="protein sequence ID" value="CNW01988.1"/>
    <property type="molecule type" value="Genomic_DNA"/>
</dbReference>
<evidence type="ECO:0000313" key="2">
    <source>
        <dbReference type="EMBL" id="CFE44035.1"/>
    </source>
</evidence>
<dbReference type="EMBL" id="CFOE01000630">
    <property type="protein sequence ID" value="CFE44035.1"/>
    <property type="molecule type" value="Genomic_DNA"/>
</dbReference>
<evidence type="ECO:0000313" key="8">
    <source>
        <dbReference type="Proteomes" id="UP000039217"/>
    </source>
</evidence>
<dbReference type="Proteomes" id="UP000048289">
    <property type="component" value="Unassembled WGS sequence"/>
</dbReference>
<sequence>MATSPVPGGKSSSSTSRSPQYTSARNCCNARCSIGPRHTTGVLPWVNWAIEMTFTWWAIGGRIIDSTWVGRSVVPIIRGIEWPWISASSTPIDRPRTAIAAARLTVTVDFPTPPLPEATAYTRVKESGCANGMTGSRVSPRNCLRSSVRCSSLITSKLTRTAEVPGTSATARVTRSVISDFFGQPAMVR</sequence>
<evidence type="ECO:0000313" key="10">
    <source>
        <dbReference type="Proteomes" id="UP000046680"/>
    </source>
</evidence>
<reference evidence="7 8" key="1">
    <citation type="submission" date="2015-03" db="EMBL/GenBank/DDBJ databases">
        <authorList>
            <consortium name="Pathogen Informatics"/>
        </authorList>
    </citation>
    <scope>NUCLEOTIDE SEQUENCE [LARGE SCALE GENOMIC DNA]</scope>
    <source>
        <strain evidence="3 10">C09601061</strain>
        <strain evidence="4 8">D00501624</strain>
        <strain evidence="2 11">G09901357</strain>
        <strain evidence="7">K00500041</strain>
        <strain evidence="6 9">M09401471</strain>
    </source>
</reference>
<feature type="region of interest" description="Disordered" evidence="1">
    <location>
        <begin position="1"/>
        <end position="23"/>
    </location>
</feature>
<dbReference type="Proteomes" id="UP000039217">
    <property type="component" value="Unassembled WGS sequence"/>
</dbReference>
<dbReference type="EMBL" id="CSAE01000347">
    <property type="protein sequence ID" value="COW14483.1"/>
    <property type="molecule type" value="Genomic_DNA"/>
</dbReference>
<reference evidence="5" key="2">
    <citation type="submission" date="2015-03" db="EMBL/GenBank/DDBJ databases">
        <authorList>
            <person name="Murphy D."/>
        </authorList>
    </citation>
    <scope>NUCLEOTIDE SEQUENCE [LARGE SCALE GENOMIC DNA]</scope>
    <source>
        <strain evidence="5">K00500041</strain>
    </source>
</reference>
<organism evidence="5 7">
    <name type="scientific">Mycobacterium tuberculosis</name>
    <dbReference type="NCBI Taxonomy" id="1773"/>
    <lineage>
        <taxon>Bacteria</taxon>
        <taxon>Bacillati</taxon>
        <taxon>Actinomycetota</taxon>
        <taxon>Actinomycetes</taxon>
        <taxon>Mycobacteriales</taxon>
        <taxon>Mycobacteriaceae</taxon>
        <taxon>Mycobacterium</taxon>
        <taxon>Mycobacterium tuberculosis complex</taxon>
    </lineage>
</organism>
<evidence type="ECO:0000256" key="1">
    <source>
        <dbReference type="SAM" id="MobiDB-lite"/>
    </source>
</evidence>
<evidence type="ECO:0000313" key="11">
    <source>
        <dbReference type="Proteomes" id="UP000048289"/>
    </source>
</evidence>
<evidence type="ECO:0000313" key="4">
    <source>
        <dbReference type="EMBL" id="CNW01988.1"/>
    </source>
</evidence>
<dbReference type="Proteomes" id="UP000038802">
    <property type="component" value="Unassembled WGS sequence"/>
</dbReference>
<accession>A0A0T9B1G5</accession>
<dbReference type="Proteomes" id="UP000046680">
    <property type="component" value="Unassembled WGS sequence"/>
</dbReference>
<evidence type="ECO:0000313" key="7">
    <source>
        <dbReference type="Proteomes" id="UP000038802"/>
    </source>
</evidence>
<gene>
    <name evidence="3" type="ORF">ERS007657_02881</name>
    <name evidence="4" type="ORF">ERS007661_03434</name>
    <name evidence="2" type="ORF">ERS007681_03543</name>
    <name evidence="5" type="ORF">ERS007703_02878</name>
    <name evidence="6" type="ORF">ERS007720_04758</name>
</gene>
<evidence type="ECO:0000313" key="6">
    <source>
        <dbReference type="EMBL" id="COX64866.1"/>
    </source>
</evidence>
<dbReference type="EMBL" id="CSAJ01001140">
    <property type="protein sequence ID" value="COX64866.1"/>
    <property type="molecule type" value="Genomic_DNA"/>
</dbReference>
<protein>
    <submittedName>
        <fullName evidence="5">Uncharacterized protein</fullName>
    </submittedName>
</protein>
<dbReference type="EMBL" id="CGCX01001222">
    <property type="protein sequence ID" value="CFR90989.1"/>
    <property type="molecule type" value="Genomic_DNA"/>
</dbReference>
<dbReference type="Proteomes" id="UP000044938">
    <property type="component" value="Unassembled WGS sequence"/>
</dbReference>
<evidence type="ECO:0000313" key="9">
    <source>
        <dbReference type="Proteomes" id="UP000044938"/>
    </source>
</evidence>
<name>A0A0T9B1G5_MYCTX</name>